<dbReference type="PANTHER" id="PTHR38039:SF1">
    <property type="entry name" value="TOXIN YOEB"/>
    <property type="match status" value="1"/>
</dbReference>
<dbReference type="Gene3D" id="3.30.2310.20">
    <property type="entry name" value="RelE-like"/>
    <property type="match status" value="1"/>
</dbReference>
<reference evidence="7 8" key="1">
    <citation type="submission" date="2019-04" db="EMBL/GenBank/DDBJ databases">
        <authorList>
            <person name="Li M."/>
            <person name="Gao C."/>
        </authorList>
    </citation>
    <scope>NUCLEOTIDE SEQUENCE [LARGE SCALE GENOMIC DNA]</scope>
    <source>
        <strain evidence="7 8">BGMRC 2031</strain>
    </source>
</reference>
<evidence type="ECO:0000256" key="4">
    <source>
        <dbReference type="ARBA" id="ARBA00022759"/>
    </source>
</evidence>
<dbReference type="RefSeq" id="WP_136990500.1">
    <property type="nucleotide sequence ID" value="NZ_SZPQ01000017.1"/>
</dbReference>
<keyword evidence="5" id="KW-0378">Hydrolase</keyword>
<sequence length="89" mass="10519">MRLLWTENAWQEYRFWQETDPSMTLKINELIKDAKRSPFKGLGKPEPLKGDLSGFGSRRISGEHRFVYRVAGKGEFQQLVVVQCRFHYK</sequence>
<keyword evidence="2" id="KW-1277">Toxin-antitoxin system</keyword>
<evidence type="ECO:0000256" key="5">
    <source>
        <dbReference type="ARBA" id="ARBA00022801"/>
    </source>
</evidence>
<dbReference type="SUPFAM" id="SSF143011">
    <property type="entry name" value="RelE-like"/>
    <property type="match status" value="1"/>
</dbReference>
<dbReference type="InterPro" id="IPR035093">
    <property type="entry name" value="RelE/ParE_toxin_dom_sf"/>
</dbReference>
<dbReference type="NCBIfam" id="TIGR02116">
    <property type="entry name" value="toxin_Txe_YoeB"/>
    <property type="match status" value="1"/>
</dbReference>
<evidence type="ECO:0000256" key="2">
    <source>
        <dbReference type="ARBA" id="ARBA00022649"/>
    </source>
</evidence>
<comment type="similarity">
    <text evidence="1">Belongs to the YoeB family.</text>
</comment>
<accession>A0ABY2SJT5</accession>
<gene>
    <name evidence="7" type="ORF">FCN80_12540</name>
</gene>
<keyword evidence="8" id="KW-1185">Reference proteome</keyword>
<evidence type="ECO:0000256" key="1">
    <source>
        <dbReference type="ARBA" id="ARBA00008172"/>
    </source>
</evidence>
<comment type="caution">
    <text evidence="7">The sequence shown here is derived from an EMBL/GenBank/DDBJ whole genome shotgun (WGS) entry which is preliminary data.</text>
</comment>
<protein>
    <recommendedName>
        <fullName evidence="6">Putative mRNA interferase YoeB</fullName>
    </recommendedName>
</protein>
<proteinExistence type="inferred from homology"/>
<dbReference type="InterPro" id="IPR009614">
    <property type="entry name" value="YoeB_toxin"/>
</dbReference>
<keyword evidence="3" id="KW-0540">Nuclease</keyword>
<keyword evidence="4" id="KW-0255">Endonuclease</keyword>
<evidence type="ECO:0000256" key="3">
    <source>
        <dbReference type="ARBA" id="ARBA00022722"/>
    </source>
</evidence>
<organism evidence="7 8">
    <name type="scientific">Martelella alba</name>
    <dbReference type="NCBI Taxonomy" id="2590451"/>
    <lineage>
        <taxon>Bacteria</taxon>
        <taxon>Pseudomonadati</taxon>
        <taxon>Pseudomonadota</taxon>
        <taxon>Alphaproteobacteria</taxon>
        <taxon>Hyphomicrobiales</taxon>
        <taxon>Aurantimonadaceae</taxon>
        <taxon>Martelella</taxon>
    </lineage>
</organism>
<name>A0ABY2SJT5_9HYPH</name>
<dbReference type="PANTHER" id="PTHR38039">
    <property type="entry name" value="TOXIN YOEB"/>
    <property type="match status" value="1"/>
</dbReference>
<evidence type="ECO:0000313" key="8">
    <source>
        <dbReference type="Proteomes" id="UP000305202"/>
    </source>
</evidence>
<dbReference type="Proteomes" id="UP000305202">
    <property type="component" value="Unassembled WGS sequence"/>
</dbReference>
<evidence type="ECO:0000256" key="6">
    <source>
        <dbReference type="ARBA" id="ARBA00030388"/>
    </source>
</evidence>
<dbReference type="Pfam" id="PF06769">
    <property type="entry name" value="YoeB_toxin"/>
    <property type="match status" value="1"/>
</dbReference>
<evidence type="ECO:0000313" key="7">
    <source>
        <dbReference type="EMBL" id="TKI05764.1"/>
    </source>
</evidence>
<dbReference type="EMBL" id="SZPQ01000017">
    <property type="protein sequence ID" value="TKI05764.1"/>
    <property type="molecule type" value="Genomic_DNA"/>
</dbReference>